<dbReference type="RefSeq" id="WP_155141141.1">
    <property type="nucleotide sequence ID" value="NZ_BMGZ01000002.1"/>
</dbReference>
<reference evidence="2" key="3">
    <citation type="submission" date="2020-09" db="EMBL/GenBank/DDBJ databases">
        <authorList>
            <person name="Sun Q."/>
            <person name="Zhou Y."/>
        </authorList>
    </citation>
    <scope>NUCLEOTIDE SEQUENCE</scope>
    <source>
        <strain evidence="2">CGMCC 1.14984</strain>
    </source>
</reference>
<dbReference type="AlphaFoldDB" id="A0A8J3ERJ2"/>
<dbReference type="Proteomes" id="UP000818603">
    <property type="component" value="Unassembled WGS sequence"/>
</dbReference>
<keyword evidence="1" id="KW-0732">Signal</keyword>
<feature type="chain" id="PRO_5035175521" evidence="1">
    <location>
        <begin position="20"/>
        <end position="94"/>
    </location>
</feature>
<dbReference type="Proteomes" id="UP000621856">
    <property type="component" value="Unassembled WGS sequence"/>
</dbReference>
<sequence length="94" mass="9765">MSITLSTLLAIASVTLAPAAPSEAPQTISYDQSALATSAGTAEVYKKLRMDVWRLCAGGDAEARGISIETCADQRTGEAVDEIGNDGLSEMSGW</sequence>
<reference evidence="3 5" key="2">
    <citation type="submission" date="2020-02" db="EMBL/GenBank/DDBJ databases">
        <title>Genome sequence of Parvularcula flava strain NH6-79.</title>
        <authorList>
            <person name="Abdul Karim M.H."/>
            <person name="Lam M.Q."/>
            <person name="Chen S.J."/>
            <person name="Yahya A."/>
            <person name="Shahir S."/>
            <person name="Shamsir M.S."/>
            <person name="Chong C.S."/>
        </authorList>
    </citation>
    <scope>NUCLEOTIDE SEQUENCE [LARGE SCALE GENOMIC DNA]</scope>
    <source>
        <strain evidence="3 5">NH6-79</strain>
    </source>
</reference>
<feature type="signal peptide" evidence="1">
    <location>
        <begin position="1"/>
        <end position="19"/>
    </location>
</feature>
<evidence type="ECO:0000313" key="5">
    <source>
        <dbReference type="Proteomes" id="UP000818603"/>
    </source>
</evidence>
<dbReference type="NCBIfam" id="TIGR04433">
    <property type="entry name" value="UrcA_uranyl"/>
    <property type="match status" value="1"/>
</dbReference>
<evidence type="ECO:0000313" key="4">
    <source>
        <dbReference type="Proteomes" id="UP000621856"/>
    </source>
</evidence>
<comment type="caution">
    <text evidence="2">The sequence shown here is derived from an EMBL/GenBank/DDBJ whole genome shotgun (WGS) entry which is preliminary data.</text>
</comment>
<gene>
    <name evidence="3" type="ORF">FF098_012970</name>
    <name evidence="2" type="ORF">GCM10011355_26050</name>
</gene>
<accession>A0A8J3ERJ2</accession>
<keyword evidence="5" id="KW-1185">Reference proteome</keyword>
<evidence type="ECO:0000313" key="3">
    <source>
        <dbReference type="EMBL" id="NHK28826.1"/>
    </source>
</evidence>
<dbReference type="EMBL" id="VCJR02000002">
    <property type="protein sequence ID" value="NHK28826.1"/>
    <property type="molecule type" value="Genomic_DNA"/>
</dbReference>
<dbReference type="InterPro" id="IPR030972">
    <property type="entry name" value="UrcA_uranyl"/>
</dbReference>
<proteinExistence type="predicted"/>
<protein>
    <submittedName>
        <fullName evidence="3">UrcA family protein</fullName>
    </submittedName>
</protein>
<dbReference type="EMBL" id="BMGZ01000002">
    <property type="protein sequence ID" value="GGH99633.1"/>
    <property type="molecule type" value="Genomic_DNA"/>
</dbReference>
<evidence type="ECO:0000256" key="1">
    <source>
        <dbReference type="SAM" id="SignalP"/>
    </source>
</evidence>
<reference evidence="2" key="1">
    <citation type="journal article" date="2014" name="Int. J. Syst. Evol. Microbiol.">
        <title>Complete genome sequence of Corynebacterium casei LMG S-19264T (=DSM 44701T), isolated from a smear-ripened cheese.</title>
        <authorList>
            <consortium name="US DOE Joint Genome Institute (JGI-PGF)"/>
            <person name="Walter F."/>
            <person name="Albersmeier A."/>
            <person name="Kalinowski J."/>
            <person name="Ruckert C."/>
        </authorList>
    </citation>
    <scope>NUCLEOTIDE SEQUENCE</scope>
    <source>
        <strain evidence="2">CGMCC 1.14984</strain>
    </source>
</reference>
<name>A0A8J3ERJ2_9PROT</name>
<evidence type="ECO:0000313" key="2">
    <source>
        <dbReference type="EMBL" id="GGH99633.1"/>
    </source>
</evidence>
<organism evidence="2 4">
    <name type="scientific">Aquisalinus luteolus</name>
    <dbReference type="NCBI Taxonomy" id="1566827"/>
    <lineage>
        <taxon>Bacteria</taxon>
        <taxon>Pseudomonadati</taxon>
        <taxon>Pseudomonadota</taxon>
        <taxon>Alphaproteobacteria</taxon>
        <taxon>Parvularculales</taxon>
        <taxon>Parvularculaceae</taxon>
        <taxon>Aquisalinus</taxon>
    </lineage>
</organism>